<protein>
    <recommendedName>
        <fullName evidence="2">YCII-related domain-containing protein</fullName>
    </recommendedName>
</protein>
<feature type="region of interest" description="Disordered" evidence="1">
    <location>
        <begin position="487"/>
        <end position="518"/>
    </location>
</feature>
<feature type="domain" description="YCII-related" evidence="2">
    <location>
        <begin position="19"/>
        <end position="91"/>
    </location>
</feature>
<feature type="region of interest" description="Disordered" evidence="1">
    <location>
        <begin position="436"/>
        <end position="464"/>
    </location>
</feature>
<dbReference type="EMBL" id="JACAZE010000004">
    <property type="protein sequence ID" value="KAF7318195.1"/>
    <property type="molecule type" value="Genomic_DNA"/>
</dbReference>
<evidence type="ECO:0000313" key="4">
    <source>
        <dbReference type="Proteomes" id="UP000613580"/>
    </source>
</evidence>
<accession>A0A8H6TII3</accession>
<dbReference type="PANTHER" id="PTHR33606:SF3">
    <property type="entry name" value="PROTEIN YCII"/>
    <property type="match status" value="1"/>
</dbReference>
<feature type="compositionally biased region" description="Low complexity" evidence="1">
    <location>
        <begin position="436"/>
        <end position="448"/>
    </location>
</feature>
<dbReference type="AlphaFoldDB" id="A0A8H6TII3"/>
<evidence type="ECO:0000313" key="3">
    <source>
        <dbReference type="EMBL" id="KAF7318195.1"/>
    </source>
</evidence>
<dbReference type="InterPro" id="IPR011008">
    <property type="entry name" value="Dimeric_a/b-barrel"/>
</dbReference>
<dbReference type="SUPFAM" id="SSF54909">
    <property type="entry name" value="Dimeric alpha+beta barrel"/>
    <property type="match status" value="1"/>
</dbReference>
<feature type="region of interest" description="Disordered" evidence="1">
    <location>
        <begin position="529"/>
        <end position="548"/>
    </location>
</feature>
<proteinExistence type="predicted"/>
<sequence length="548" mass="59216">MATPAPTLHKFFVYAPDKTDEGAAARRMAVRPRHLAGADKLIEQGVIRVGGATLTPESITGGERKMTGSVIIYEAASIEEVRKLVDNDPYFVGNVWDPEKLVIAPFAAATRLPLKEKGSRKKDVGVVVECKSRKRSHKMALPPQEWDIWECGTDMVLHRPLEPSTSPLVFQALQNLRVWFFSDPLGLHTLTHLSFNRDLNVSWESPLFAERREAIRVWLQHDPPRIDFADEGTASVSDTSPGSPQKIVRIRIARSILRAIVKLEAAIEHDDDGDVTAGVPPQLWIVLFLFERTVLHELAHAARCLFSVPAKPLNIRDREDCGNELEAITGGSVHVYMTGQDGARNFDATRIVGLALQTGRNPDVWRCIDLNQRDLLKKLASVDWRYIEWDLARMPQTVAFAATASSVVCSGGEVATPCAVWANLEEGCARAFTQTTQVQTTQHTGTSTSASVGTPSDTRSLASPSLSHISAGFSELSVAGFAPGTTLVIDPSPQKRGGPFGSGHSREGSPAPGSAGGLGVGLNLSLGAGWPPPPAAATSPMRKWGGGT</sequence>
<keyword evidence="4" id="KW-1185">Reference proteome</keyword>
<reference evidence="3" key="1">
    <citation type="submission" date="2020-05" db="EMBL/GenBank/DDBJ databases">
        <title>Mycena genomes resolve the evolution of fungal bioluminescence.</title>
        <authorList>
            <person name="Tsai I.J."/>
        </authorList>
    </citation>
    <scope>NUCLEOTIDE SEQUENCE</scope>
    <source>
        <strain evidence="3">110903Hualien_Pintung</strain>
    </source>
</reference>
<organism evidence="3 4">
    <name type="scientific">Mycena chlorophos</name>
    <name type="common">Agaric fungus</name>
    <name type="synonym">Agaricus chlorophos</name>
    <dbReference type="NCBI Taxonomy" id="658473"/>
    <lineage>
        <taxon>Eukaryota</taxon>
        <taxon>Fungi</taxon>
        <taxon>Dikarya</taxon>
        <taxon>Basidiomycota</taxon>
        <taxon>Agaricomycotina</taxon>
        <taxon>Agaricomycetes</taxon>
        <taxon>Agaricomycetidae</taxon>
        <taxon>Agaricales</taxon>
        <taxon>Marasmiineae</taxon>
        <taxon>Mycenaceae</taxon>
        <taxon>Mycena</taxon>
    </lineage>
</organism>
<dbReference type="Gene3D" id="3.30.70.1060">
    <property type="entry name" value="Dimeric alpha+beta barrel"/>
    <property type="match status" value="1"/>
</dbReference>
<dbReference type="InterPro" id="IPR051807">
    <property type="entry name" value="Sec-metab_biosynth-assoc"/>
</dbReference>
<gene>
    <name evidence="3" type="ORF">HMN09_00327800</name>
</gene>
<dbReference type="InterPro" id="IPR005545">
    <property type="entry name" value="YCII"/>
</dbReference>
<dbReference type="Pfam" id="PF03795">
    <property type="entry name" value="YCII"/>
    <property type="match status" value="1"/>
</dbReference>
<dbReference type="PANTHER" id="PTHR33606">
    <property type="entry name" value="PROTEIN YCII"/>
    <property type="match status" value="1"/>
</dbReference>
<evidence type="ECO:0000259" key="2">
    <source>
        <dbReference type="Pfam" id="PF03795"/>
    </source>
</evidence>
<evidence type="ECO:0000256" key="1">
    <source>
        <dbReference type="SAM" id="MobiDB-lite"/>
    </source>
</evidence>
<name>A0A8H6TII3_MYCCL</name>
<dbReference type="Proteomes" id="UP000613580">
    <property type="component" value="Unassembled WGS sequence"/>
</dbReference>
<comment type="caution">
    <text evidence="3">The sequence shown here is derived from an EMBL/GenBank/DDBJ whole genome shotgun (WGS) entry which is preliminary data.</text>
</comment>
<feature type="compositionally biased region" description="Polar residues" evidence="1">
    <location>
        <begin position="449"/>
        <end position="464"/>
    </location>
</feature>
<dbReference type="OrthoDB" id="2965956at2759"/>